<accession>A0A9X0QJR2</accession>
<comment type="caution">
    <text evidence="2">The sequence shown here is derived from an EMBL/GenBank/DDBJ whole genome shotgun (WGS) entry which is preliminary data.</text>
</comment>
<evidence type="ECO:0000313" key="3">
    <source>
        <dbReference type="Proteomes" id="UP000535182"/>
    </source>
</evidence>
<evidence type="ECO:0000313" key="2">
    <source>
        <dbReference type="EMBL" id="MBB5331756.1"/>
    </source>
</evidence>
<gene>
    <name evidence="2" type="ORF">HDF14_005405</name>
</gene>
<dbReference type="InterPro" id="IPR057601">
    <property type="entry name" value="Oar-like_b-barrel"/>
</dbReference>
<dbReference type="AlphaFoldDB" id="A0A9X0QJR2"/>
<feature type="domain" description="TonB-dependent transporter Oar-like beta-barrel" evidence="1">
    <location>
        <begin position="2"/>
        <end position="182"/>
    </location>
</feature>
<keyword evidence="3" id="KW-1185">Reference proteome</keyword>
<name>A0A9X0QJR2_9BACT</name>
<proteinExistence type="predicted"/>
<dbReference type="RefSeq" id="WP_260698600.1">
    <property type="nucleotide sequence ID" value="NZ_JACHEB010000018.1"/>
</dbReference>
<dbReference type="Pfam" id="PF25183">
    <property type="entry name" value="OMP_b-brl_4"/>
    <property type="match status" value="1"/>
</dbReference>
<protein>
    <recommendedName>
        <fullName evidence="1">TonB-dependent transporter Oar-like beta-barrel domain-containing protein</fullName>
    </recommendedName>
</protein>
<evidence type="ECO:0000259" key="1">
    <source>
        <dbReference type="Pfam" id="PF25183"/>
    </source>
</evidence>
<organism evidence="2 3">
    <name type="scientific">Tunturiibacter gelidiferens</name>
    <dbReference type="NCBI Taxonomy" id="3069689"/>
    <lineage>
        <taxon>Bacteria</taxon>
        <taxon>Pseudomonadati</taxon>
        <taxon>Acidobacteriota</taxon>
        <taxon>Terriglobia</taxon>
        <taxon>Terriglobales</taxon>
        <taxon>Acidobacteriaceae</taxon>
        <taxon>Tunturiibacter</taxon>
    </lineage>
</organism>
<dbReference type="Proteomes" id="UP000535182">
    <property type="component" value="Unassembled WGS sequence"/>
</dbReference>
<dbReference type="EMBL" id="JACHEB010000018">
    <property type="protein sequence ID" value="MBB5331756.1"/>
    <property type="molecule type" value="Genomic_DNA"/>
</dbReference>
<reference evidence="2 3" key="1">
    <citation type="submission" date="2020-08" db="EMBL/GenBank/DDBJ databases">
        <title>Genomic Encyclopedia of Type Strains, Phase IV (KMG-V): Genome sequencing to study the core and pangenomes of soil and plant-associated prokaryotes.</title>
        <authorList>
            <person name="Whitman W."/>
        </authorList>
    </citation>
    <scope>NUCLEOTIDE SEQUENCE [LARGE SCALE GENOMIC DNA]</scope>
    <source>
        <strain evidence="2 3">X5P2</strain>
    </source>
</reference>
<sequence length="197" mass="21016">MFLNNTSSWVNYFVGGWQLAGSTTWESGLPFTPTYGECGQDQDVDSNFGNSGNSSDCRPDVLANGPGKGFARSVGSFDTVTHSRRFFSPVAPLTVNGAQSGPFARPAFGTIGNIGRNSFNGPSDYFADVSLFKNIRVRERITGQFQFEVFNVFNHAPLGVPSASNARCIDCTTGASGLITGVDNAVSGSGQPYMRQI</sequence>